<feature type="region of interest" description="Disordered" evidence="11">
    <location>
        <begin position="1090"/>
        <end position="1140"/>
    </location>
</feature>
<dbReference type="Proteomes" id="UP001286313">
    <property type="component" value="Unassembled WGS sequence"/>
</dbReference>
<accession>A0AAE1FCG3</accession>
<keyword evidence="14" id="KW-1185">Reference proteome</keyword>
<dbReference type="EMBL" id="JAWQEG010002605">
    <property type="protein sequence ID" value="KAK3870830.1"/>
    <property type="molecule type" value="Genomic_DNA"/>
</dbReference>
<dbReference type="SMART" id="SM00129">
    <property type="entry name" value="KISc"/>
    <property type="match status" value="1"/>
</dbReference>
<evidence type="ECO:0000256" key="8">
    <source>
        <dbReference type="ARBA" id="ARBA00060769"/>
    </source>
</evidence>
<feature type="region of interest" description="Disordered" evidence="11">
    <location>
        <begin position="1156"/>
        <end position="1189"/>
    </location>
</feature>
<dbReference type="PROSITE" id="PS00411">
    <property type="entry name" value="KINESIN_MOTOR_1"/>
    <property type="match status" value="1"/>
</dbReference>
<dbReference type="InterPro" id="IPR019821">
    <property type="entry name" value="Kinesin_motor_CS"/>
</dbReference>
<sequence length="1288" mass="142489">MTLNRRALHRLHSPLKSPRLNASSLRKKALIKRLSGEVQFGADTKANLKVVVRVRPFNQREEDNNARCILDVVDEHMLVFDPRRNENQFFFKGALQRNRDLHKRQPREQKFIFERVFSTQSTNEDIYDASTHDLLDTLLSGYNCSVFAYGATGAGKTFTMLGTEESPGITFLTLRELYKRIEDLKETKTIEVAVSYLEVYNEMVRDLIITGKALSVQEVEKQVMVPGLSLHKPVDAQELMQLLIRGNHNRTQHPTDSNAESSRSHAVFQVFVKQHDRVVSDLKSNVSISKLSMIDLAGSERGAATGFKGVRFREGASINKSLLALGNCINALADGLRHIPYRDSKLTRLLKDSLGGNCRSVMIAAVSPASTTFEDTFNTLRYANRAKTIKTTIKKNVLNVDQHISNYVNIVEGLRGEICLLQAKIKTYEEKEKEMEQQHGALMATTSASPQSEFTLQQKQELEARIGDLEMQLKTRSMEEGKNEITKEDPEVQQRVEDSIQACKNLRHELLRLESSQRQLEFKMNGCAARLNRMRIISFASQKLDKCILRCERTILKLADRQAQIAKLKSEMRVKLAASVDHLQQLQSQLSSPLSKQYLEANLAVRDYHQHCQYLGGLIGDAFVEQNASEQLICQLLRATRQFYIQLHADNQSSPAFMEIFKSVVESLDEKSKVVWADQQGGKNSGDQQQQQGGDGASGMENSNSTTANSVDIVPQLDAKYFASFPITPTVTISPVVTLGQPKTFRISSMKTNTSALTLPQLPTQCLASSQDPRPTSSLLSPCLETEQMSNPGQPSTACPSPVTSDSCHKVPTSTDRSRMEQLDDNQFVTEKASNLPDNTLQLMPNATTRSTTPQLMIKPPTLESITSSQQYCTVVGSSAVEALNVTDVFEDIQPVKCSLNETFSATPGKILKTTIDLPSSSVLIQDIQTDITTNQMKSDANLLSDKLQGTQGTIGSVTPIFGFTSLTQRCGVATGTTIGGVNDAHGTYMLKDIKSSPFLRIQSVVKPDVPSTSLSSSLSVPSNCQKNYRSSSDRAQETEAFNKFVSDVSSNPCYNTSHTAEQATTSAVRMLFPPLKPSLDSTFCITDDKSPAEAEHTPGITLMPTGHARVSSPEQSSNERESQQQLPLQSLPDNNRNDQTISTIISTTAWERVMQQPPKVKSKHGLSRTPHKWSNKNTPGILARSTTTSTSTLSKTLNGKMRRCVSTSSLAAPLAAMSTCKIAKRSPNLSRKLSGLHQSSSILKSRTPIYNQENVAPDSTKKKVCQSSIYRDTVSSAAKHSINLSKQ</sequence>
<dbReference type="GO" id="GO:0003777">
    <property type="term" value="F:microtubule motor activity"/>
    <property type="evidence" value="ECO:0007669"/>
    <property type="project" value="InterPro"/>
</dbReference>
<dbReference type="Pfam" id="PF00225">
    <property type="entry name" value="Kinesin"/>
    <property type="match status" value="1"/>
</dbReference>
<dbReference type="GO" id="GO:0008017">
    <property type="term" value="F:microtubule binding"/>
    <property type="evidence" value="ECO:0007669"/>
    <property type="project" value="InterPro"/>
</dbReference>
<protein>
    <recommendedName>
        <fullName evidence="12">Kinesin motor domain-containing protein</fullName>
    </recommendedName>
</protein>
<dbReference type="GO" id="GO:0005874">
    <property type="term" value="C:microtubule"/>
    <property type="evidence" value="ECO:0007669"/>
    <property type="project" value="UniProtKB-KW"/>
</dbReference>
<reference evidence="13" key="1">
    <citation type="submission" date="2023-10" db="EMBL/GenBank/DDBJ databases">
        <title>Genome assemblies of two species of porcelain crab, Petrolisthes cinctipes and Petrolisthes manimaculis (Anomura: Porcellanidae).</title>
        <authorList>
            <person name="Angst P."/>
        </authorList>
    </citation>
    <scope>NUCLEOTIDE SEQUENCE</scope>
    <source>
        <strain evidence="13">PB745_01</strain>
        <tissue evidence="13">Gill</tissue>
    </source>
</reference>
<dbReference type="InterPro" id="IPR036961">
    <property type="entry name" value="Kinesin_motor_dom_sf"/>
</dbReference>
<keyword evidence="2" id="KW-0493">Microtubule</keyword>
<evidence type="ECO:0000256" key="5">
    <source>
        <dbReference type="ARBA" id="ARBA00023054"/>
    </source>
</evidence>
<evidence type="ECO:0000256" key="1">
    <source>
        <dbReference type="ARBA" id="ARBA00004245"/>
    </source>
</evidence>
<evidence type="ECO:0000256" key="7">
    <source>
        <dbReference type="ARBA" id="ARBA00023212"/>
    </source>
</evidence>
<gene>
    <name evidence="13" type="ORF">Pcinc_023981</name>
</gene>
<evidence type="ECO:0000256" key="11">
    <source>
        <dbReference type="SAM" id="MobiDB-lite"/>
    </source>
</evidence>
<organism evidence="13 14">
    <name type="scientific">Petrolisthes cinctipes</name>
    <name type="common">Flat porcelain crab</name>
    <dbReference type="NCBI Taxonomy" id="88211"/>
    <lineage>
        <taxon>Eukaryota</taxon>
        <taxon>Metazoa</taxon>
        <taxon>Ecdysozoa</taxon>
        <taxon>Arthropoda</taxon>
        <taxon>Crustacea</taxon>
        <taxon>Multicrustacea</taxon>
        <taxon>Malacostraca</taxon>
        <taxon>Eumalacostraca</taxon>
        <taxon>Eucarida</taxon>
        <taxon>Decapoda</taxon>
        <taxon>Pleocyemata</taxon>
        <taxon>Anomura</taxon>
        <taxon>Galatheoidea</taxon>
        <taxon>Porcellanidae</taxon>
        <taxon>Petrolisthes</taxon>
    </lineage>
</organism>
<comment type="subcellular location">
    <subcellularLocation>
        <location evidence="1">Cytoplasm</location>
        <location evidence="1">Cytoskeleton</location>
    </subcellularLocation>
</comment>
<evidence type="ECO:0000313" key="14">
    <source>
        <dbReference type="Proteomes" id="UP001286313"/>
    </source>
</evidence>
<dbReference type="PROSITE" id="PS50067">
    <property type="entry name" value="KINESIN_MOTOR_2"/>
    <property type="match status" value="1"/>
</dbReference>
<evidence type="ECO:0000313" key="13">
    <source>
        <dbReference type="EMBL" id="KAK3870830.1"/>
    </source>
</evidence>
<keyword evidence="7" id="KW-0963">Cytoplasm</keyword>
<evidence type="ECO:0000256" key="4">
    <source>
        <dbReference type="ARBA" id="ARBA00022840"/>
    </source>
</evidence>
<feature type="compositionally biased region" description="Low complexity" evidence="11">
    <location>
        <begin position="1124"/>
        <end position="1133"/>
    </location>
</feature>
<proteinExistence type="inferred from homology"/>
<feature type="compositionally biased region" description="Polar residues" evidence="11">
    <location>
        <begin position="1236"/>
        <end position="1255"/>
    </location>
</feature>
<comment type="similarity">
    <text evidence="8">Belongs to the TRAFAC class myosin-kinesin ATPase superfamily. Kinesin family. KIN-8 subfamily.</text>
</comment>
<dbReference type="InterPro" id="IPR027640">
    <property type="entry name" value="Kinesin-like_fam"/>
</dbReference>
<comment type="caution">
    <text evidence="13">The sequence shown here is derived from an EMBL/GenBank/DDBJ whole genome shotgun (WGS) entry which is preliminary data.</text>
</comment>
<keyword evidence="3 9" id="KW-0547">Nucleotide-binding</keyword>
<dbReference type="PANTHER" id="PTHR47968">
    <property type="entry name" value="CENTROMERE PROTEIN E"/>
    <property type="match status" value="1"/>
</dbReference>
<keyword evidence="7" id="KW-0206">Cytoskeleton</keyword>
<evidence type="ECO:0000256" key="9">
    <source>
        <dbReference type="PROSITE-ProRule" id="PRU00283"/>
    </source>
</evidence>
<evidence type="ECO:0000259" key="12">
    <source>
        <dbReference type="PROSITE" id="PS50067"/>
    </source>
</evidence>
<dbReference type="GO" id="GO:0005524">
    <property type="term" value="F:ATP binding"/>
    <property type="evidence" value="ECO:0007669"/>
    <property type="project" value="UniProtKB-UniRule"/>
</dbReference>
<feature type="region of interest" description="Disordered" evidence="11">
    <location>
        <begin position="785"/>
        <end position="819"/>
    </location>
</feature>
<dbReference type="InterPro" id="IPR027417">
    <property type="entry name" value="P-loop_NTPase"/>
</dbReference>
<feature type="compositionally biased region" description="Low complexity" evidence="11">
    <location>
        <begin position="679"/>
        <end position="692"/>
    </location>
</feature>
<dbReference type="GO" id="GO:0007018">
    <property type="term" value="P:microtubule-based movement"/>
    <property type="evidence" value="ECO:0007669"/>
    <property type="project" value="InterPro"/>
</dbReference>
<evidence type="ECO:0000256" key="6">
    <source>
        <dbReference type="ARBA" id="ARBA00023175"/>
    </source>
</evidence>
<feature type="region of interest" description="Disordered" evidence="11">
    <location>
        <begin position="1236"/>
        <end position="1263"/>
    </location>
</feature>
<feature type="coiled-coil region" evidence="10">
    <location>
        <begin position="425"/>
        <end position="479"/>
    </location>
</feature>
<keyword evidence="4 9" id="KW-0067">ATP-binding</keyword>
<keyword evidence="5 10" id="KW-0175">Coiled coil</keyword>
<dbReference type="PRINTS" id="PR00380">
    <property type="entry name" value="KINESINHEAVY"/>
</dbReference>
<name>A0AAE1FCG3_PETCI</name>
<feature type="binding site" evidence="9">
    <location>
        <begin position="150"/>
        <end position="157"/>
    </location>
    <ligand>
        <name>ATP</name>
        <dbReference type="ChEBI" id="CHEBI:30616"/>
    </ligand>
</feature>
<dbReference type="SUPFAM" id="SSF52540">
    <property type="entry name" value="P-loop containing nucleoside triphosphate hydrolases"/>
    <property type="match status" value="1"/>
</dbReference>
<dbReference type="PANTHER" id="PTHR47968:SF65">
    <property type="entry name" value="KINESIN MOTOR DOMAIN-CONTAINING PROTEIN"/>
    <property type="match status" value="1"/>
</dbReference>
<evidence type="ECO:0000256" key="3">
    <source>
        <dbReference type="ARBA" id="ARBA00022741"/>
    </source>
</evidence>
<feature type="domain" description="Kinesin motor" evidence="12">
    <location>
        <begin position="47"/>
        <end position="389"/>
    </location>
</feature>
<evidence type="ECO:0000256" key="10">
    <source>
        <dbReference type="SAM" id="Coils"/>
    </source>
</evidence>
<dbReference type="Gene3D" id="3.40.850.10">
    <property type="entry name" value="Kinesin motor domain"/>
    <property type="match status" value="1"/>
</dbReference>
<keyword evidence="6 9" id="KW-0505">Motor protein</keyword>
<feature type="region of interest" description="Disordered" evidence="11">
    <location>
        <begin position="1016"/>
        <end position="1036"/>
    </location>
</feature>
<evidence type="ECO:0000256" key="2">
    <source>
        <dbReference type="ARBA" id="ARBA00022701"/>
    </source>
</evidence>
<feature type="region of interest" description="Disordered" evidence="11">
    <location>
        <begin position="679"/>
        <end position="707"/>
    </location>
</feature>
<dbReference type="CDD" id="cd01370">
    <property type="entry name" value="KISc_KIP3_like"/>
    <property type="match status" value="1"/>
</dbReference>
<feature type="compositionally biased region" description="Polar residues" evidence="11">
    <location>
        <begin position="787"/>
        <end position="806"/>
    </location>
</feature>
<dbReference type="FunFam" id="3.40.850.10:FF:000054">
    <property type="entry name" value="Kinesin-like protein"/>
    <property type="match status" value="1"/>
</dbReference>
<feature type="compositionally biased region" description="Basic residues" evidence="11">
    <location>
        <begin position="1161"/>
        <end position="1175"/>
    </location>
</feature>
<dbReference type="InterPro" id="IPR001752">
    <property type="entry name" value="Kinesin_motor_dom"/>
</dbReference>